<keyword evidence="4" id="KW-1185">Reference proteome</keyword>
<dbReference type="RefSeq" id="WP_226579879.1">
    <property type="nucleotide sequence ID" value="NZ_BLAY01000034.1"/>
</dbReference>
<dbReference type="EMBL" id="BLAY01000034">
    <property type="protein sequence ID" value="GET37792.1"/>
    <property type="molecule type" value="Genomic_DNA"/>
</dbReference>
<name>A0AAV3XBY4_9CYAN</name>
<evidence type="ECO:0000313" key="4">
    <source>
        <dbReference type="Proteomes" id="UP001050975"/>
    </source>
</evidence>
<dbReference type="PANTHER" id="PTHR19328:SF75">
    <property type="entry name" value="ALDOSE SUGAR DEHYDROGENASE YLII"/>
    <property type="match status" value="1"/>
</dbReference>
<dbReference type="Gene3D" id="2.120.10.30">
    <property type="entry name" value="TolB, C-terminal domain"/>
    <property type="match status" value="1"/>
</dbReference>
<sequence>MKAKISRLMKGAGSAIALFLIASCTIGQNSPDASTTASSNDVAAAQGFQKATVLTGLEHPWSIAWLPDGAMLITERPGRLRIVRNGALVPTPIAGVPPVLAVSQGGLMDVSLHPRFAQNRFVYLTYSHGTIDANRTRIARATFDGKALRDLRVIFEVSQPKQGGQHFGSRILWLPDNTMLVAIGDGGNPPLQLGGDLIRKQAQNLGSRLGKIVRLADDGSIPRNNPFVASANADPAVWSYGHRNIQGLAFDPATNRVWATEHGSRGGDELNVPAAGKNYGWPVVTHSREYTGGEISNRRSQPGMVDPKLVWTPSIAPSGLTFYTGSRFAQWKGDLFAGGLVSRDIRRIDIDDKGNVLSQQSINIGQRVRDVRTGLDGLLYILTDEPNGQLIRLEPRPAGS</sequence>
<dbReference type="AlphaFoldDB" id="A0AAV3XBY4"/>
<feature type="signal peptide" evidence="1">
    <location>
        <begin position="1"/>
        <end position="29"/>
    </location>
</feature>
<dbReference type="InterPro" id="IPR011042">
    <property type="entry name" value="6-blade_b-propeller_TolB-like"/>
</dbReference>
<dbReference type="InterPro" id="IPR011041">
    <property type="entry name" value="Quinoprot_gluc/sorb_DH_b-prop"/>
</dbReference>
<dbReference type="Proteomes" id="UP001050975">
    <property type="component" value="Unassembled WGS sequence"/>
</dbReference>
<evidence type="ECO:0000313" key="3">
    <source>
        <dbReference type="EMBL" id="GET37792.1"/>
    </source>
</evidence>
<reference evidence="3" key="1">
    <citation type="submission" date="2019-10" db="EMBL/GenBank/DDBJ databases">
        <title>Draft genome sequece of Microseira wollei NIES-4236.</title>
        <authorList>
            <person name="Yamaguchi H."/>
            <person name="Suzuki S."/>
            <person name="Kawachi M."/>
        </authorList>
    </citation>
    <scope>NUCLEOTIDE SEQUENCE</scope>
    <source>
        <strain evidence="3">NIES-4236</strain>
    </source>
</reference>
<proteinExistence type="predicted"/>
<feature type="domain" description="Glucose/Sorbosone dehydrogenase" evidence="2">
    <location>
        <begin position="57"/>
        <end position="392"/>
    </location>
</feature>
<dbReference type="SUPFAM" id="SSF50952">
    <property type="entry name" value="Soluble quinoprotein glucose dehydrogenase"/>
    <property type="match status" value="1"/>
</dbReference>
<comment type="caution">
    <text evidence="3">The sequence shown here is derived from an EMBL/GenBank/DDBJ whole genome shotgun (WGS) entry which is preliminary data.</text>
</comment>
<protein>
    <submittedName>
        <fullName evidence="3">Glucose dehydrogenase-B</fullName>
    </submittedName>
</protein>
<dbReference type="PANTHER" id="PTHR19328">
    <property type="entry name" value="HEDGEHOG-INTERACTING PROTEIN"/>
    <property type="match status" value="1"/>
</dbReference>
<evidence type="ECO:0000256" key="1">
    <source>
        <dbReference type="SAM" id="SignalP"/>
    </source>
</evidence>
<dbReference type="Pfam" id="PF07995">
    <property type="entry name" value="GSDH"/>
    <property type="match status" value="1"/>
</dbReference>
<feature type="chain" id="PRO_5043966012" evidence="1">
    <location>
        <begin position="30"/>
        <end position="400"/>
    </location>
</feature>
<accession>A0AAV3XBY4</accession>
<dbReference type="InterPro" id="IPR012938">
    <property type="entry name" value="Glc/Sorbosone_DH"/>
</dbReference>
<keyword evidence="1" id="KW-0732">Signal</keyword>
<gene>
    <name evidence="3" type="ORF">MiSe_25460</name>
</gene>
<evidence type="ECO:0000259" key="2">
    <source>
        <dbReference type="Pfam" id="PF07995"/>
    </source>
</evidence>
<organism evidence="3 4">
    <name type="scientific">Microseira wollei NIES-4236</name>
    <dbReference type="NCBI Taxonomy" id="2530354"/>
    <lineage>
        <taxon>Bacteria</taxon>
        <taxon>Bacillati</taxon>
        <taxon>Cyanobacteriota</taxon>
        <taxon>Cyanophyceae</taxon>
        <taxon>Oscillatoriophycideae</taxon>
        <taxon>Aerosakkonematales</taxon>
        <taxon>Aerosakkonemataceae</taxon>
        <taxon>Microseira</taxon>
    </lineage>
</organism>
<dbReference type="PROSITE" id="PS51257">
    <property type="entry name" value="PROKAR_LIPOPROTEIN"/>
    <property type="match status" value="1"/>
</dbReference>